<dbReference type="Pfam" id="PF00520">
    <property type="entry name" value="Ion_trans"/>
    <property type="match status" value="1"/>
</dbReference>
<proteinExistence type="predicted"/>
<dbReference type="PANTHER" id="PTHR45628:SF3">
    <property type="entry name" value="VOLTAGE-DEPENDENT P_Q-TYPE CALCIUM CHANNEL SUBUNIT ALPHA-1A"/>
    <property type="match status" value="1"/>
</dbReference>
<evidence type="ECO:0000256" key="16">
    <source>
        <dbReference type="SAM" id="MobiDB-lite"/>
    </source>
</evidence>
<evidence type="ECO:0000256" key="1">
    <source>
        <dbReference type="ARBA" id="ARBA00004651"/>
    </source>
</evidence>
<keyword evidence="8" id="KW-0106">Calcium</keyword>
<keyword evidence="10 17" id="KW-1133">Transmembrane helix</keyword>
<evidence type="ECO:0000256" key="10">
    <source>
        <dbReference type="ARBA" id="ARBA00022989"/>
    </source>
</evidence>
<feature type="compositionally biased region" description="Basic and acidic residues" evidence="16">
    <location>
        <begin position="117"/>
        <end position="130"/>
    </location>
</feature>
<feature type="transmembrane region" description="Helical" evidence="17">
    <location>
        <begin position="244"/>
        <end position="264"/>
    </location>
</feature>
<feature type="transmembrane region" description="Helical" evidence="17">
    <location>
        <begin position="276"/>
        <end position="294"/>
    </location>
</feature>
<keyword evidence="3" id="KW-1003">Cell membrane</keyword>
<feature type="region of interest" description="Disordered" evidence="16">
    <location>
        <begin position="117"/>
        <end position="152"/>
    </location>
</feature>
<feature type="domain" description="Ion transport" evidence="18">
    <location>
        <begin position="203"/>
        <end position="359"/>
    </location>
</feature>
<dbReference type="Gene3D" id="1.20.120.350">
    <property type="entry name" value="Voltage-gated potassium channels. Chain C"/>
    <property type="match status" value="1"/>
</dbReference>
<dbReference type="Proteomes" id="UP000694388">
    <property type="component" value="Unplaced"/>
</dbReference>
<dbReference type="Gene3D" id="1.10.287.70">
    <property type="match status" value="1"/>
</dbReference>
<keyword evidence="9" id="KW-0851">Voltage-gated channel</keyword>
<keyword evidence="11" id="KW-0406">Ion transport</keyword>
<feature type="transmembrane region" description="Helical" evidence="17">
    <location>
        <begin position="207"/>
        <end position="224"/>
    </location>
</feature>
<evidence type="ECO:0000256" key="6">
    <source>
        <dbReference type="ARBA" id="ARBA00022692"/>
    </source>
</evidence>
<dbReference type="AlphaFoldDB" id="A0A8C4WWS5"/>
<dbReference type="PANTHER" id="PTHR45628">
    <property type="entry name" value="VOLTAGE-DEPENDENT CALCIUM CHANNEL TYPE A SUBUNIT ALPHA-1"/>
    <property type="match status" value="1"/>
</dbReference>
<keyword evidence="14" id="KW-0407">Ion channel</keyword>
<dbReference type="GO" id="GO:0007268">
    <property type="term" value="P:chemical synaptic transmission"/>
    <property type="evidence" value="ECO:0007669"/>
    <property type="project" value="TreeGrafter"/>
</dbReference>
<sequence length="391" mass="43052">MLAFGSARRKRAAARRGDQRAVRTVSGEVARAGGDRECARARIAAQHAGLGDVLAWEAGACSGSRREPGLGAHVSESTDVDGSGRREVTDGSSTGRSGRGIVSPWDLVMDKHRQSEMNRYGEDHSHRYDAELTGSSGRGSRGRGTAGTRRQMYKQSVAQRARTMAMYNPIPVRQNCFTINRSLFIFSEDNAVRKFARRITEWPPFEYLILTTIIANCIVLAMEQHLPATDKTLLSDQLDITEPYFIGIFCFEAGIKILAMGFVFHKGSYLRSGWNVMDFVVVITGILSMLGGSFDLRTLRAVRVLRPLKLVSGIPSLQVVLKSIMKAMIPLLQIGMLLFFAILMFAIVGLELYMGDHLHMSCFSNDTGKAPVFASVSIGILWEQISVAHTS</sequence>
<evidence type="ECO:0000256" key="17">
    <source>
        <dbReference type="SAM" id="Phobius"/>
    </source>
</evidence>
<comment type="subcellular location">
    <subcellularLocation>
        <location evidence="1">Cell membrane</location>
        <topology evidence="1">Multi-pass membrane protein</topology>
    </subcellularLocation>
</comment>
<evidence type="ECO:0000256" key="14">
    <source>
        <dbReference type="ARBA" id="ARBA00023303"/>
    </source>
</evidence>
<keyword evidence="20" id="KW-1185">Reference proteome</keyword>
<dbReference type="FunFam" id="1.20.120.350:FF:000015">
    <property type="entry name" value="Voltage-dependent N-type calcium channel subunit alpha"/>
    <property type="match status" value="1"/>
</dbReference>
<feature type="compositionally biased region" description="Low complexity" evidence="16">
    <location>
        <begin position="90"/>
        <end position="101"/>
    </location>
</feature>
<dbReference type="SUPFAM" id="SSF81324">
    <property type="entry name" value="Voltage-gated potassium channels"/>
    <property type="match status" value="1"/>
</dbReference>
<evidence type="ECO:0000313" key="19">
    <source>
        <dbReference type="Ensembl" id="ENSEBUP00000016050.1"/>
    </source>
</evidence>
<organism evidence="19 20">
    <name type="scientific">Eptatretus burgeri</name>
    <name type="common">Inshore hagfish</name>
    <dbReference type="NCBI Taxonomy" id="7764"/>
    <lineage>
        <taxon>Eukaryota</taxon>
        <taxon>Metazoa</taxon>
        <taxon>Chordata</taxon>
        <taxon>Craniata</taxon>
        <taxon>Vertebrata</taxon>
        <taxon>Cyclostomata</taxon>
        <taxon>Myxini</taxon>
        <taxon>Myxiniformes</taxon>
        <taxon>Myxinidae</taxon>
        <taxon>Eptatretinae</taxon>
        <taxon>Eptatretus</taxon>
    </lineage>
</organism>
<comment type="catalytic activity">
    <reaction evidence="15">
        <text>Ca(2+)(in) = Ca(2+)(out)</text>
        <dbReference type="Rhea" id="RHEA:29671"/>
        <dbReference type="ChEBI" id="CHEBI:29108"/>
    </reaction>
</comment>
<feature type="region of interest" description="Disordered" evidence="16">
    <location>
        <begin position="64"/>
        <end position="101"/>
    </location>
</feature>
<dbReference type="GO" id="GO:0098703">
    <property type="term" value="P:calcium ion import across plasma membrane"/>
    <property type="evidence" value="ECO:0007669"/>
    <property type="project" value="TreeGrafter"/>
</dbReference>
<evidence type="ECO:0000259" key="18">
    <source>
        <dbReference type="Pfam" id="PF00520"/>
    </source>
</evidence>
<accession>A0A8C4WWS5</accession>
<dbReference type="GO" id="GO:0005891">
    <property type="term" value="C:voltage-gated calcium channel complex"/>
    <property type="evidence" value="ECO:0007669"/>
    <property type="project" value="TreeGrafter"/>
</dbReference>
<evidence type="ECO:0000256" key="15">
    <source>
        <dbReference type="ARBA" id="ARBA00036634"/>
    </source>
</evidence>
<dbReference type="GO" id="GO:0008331">
    <property type="term" value="F:high voltage-gated calcium channel activity"/>
    <property type="evidence" value="ECO:0007669"/>
    <property type="project" value="TreeGrafter"/>
</dbReference>
<evidence type="ECO:0000256" key="7">
    <source>
        <dbReference type="ARBA" id="ARBA00022737"/>
    </source>
</evidence>
<evidence type="ECO:0000256" key="12">
    <source>
        <dbReference type="ARBA" id="ARBA00023136"/>
    </source>
</evidence>
<evidence type="ECO:0000256" key="11">
    <source>
        <dbReference type="ARBA" id="ARBA00023065"/>
    </source>
</evidence>
<evidence type="ECO:0000256" key="3">
    <source>
        <dbReference type="ARBA" id="ARBA00022475"/>
    </source>
</evidence>
<dbReference type="InterPro" id="IPR027359">
    <property type="entry name" value="Volt_channel_dom_sf"/>
</dbReference>
<name>A0A8C4WWS5_EPTBU</name>
<keyword evidence="2" id="KW-0813">Transport</keyword>
<reference evidence="19" key="1">
    <citation type="submission" date="2025-08" db="UniProtKB">
        <authorList>
            <consortium name="Ensembl"/>
        </authorList>
    </citation>
    <scope>IDENTIFICATION</scope>
</reference>
<evidence type="ECO:0000313" key="20">
    <source>
        <dbReference type="Proteomes" id="UP000694388"/>
    </source>
</evidence>
<dbReference type="GO" id="GO:0045202">
    <property type="term" value="C:synapse"/>
    <property type="evidence" value="ECO:0007669"/>
    <property type="project" value="GOC"/>
</dbReference>
<dbReference type="InterPro" id="IPR005821">
    <property type="entry name" value="Ion_trans_dom"/>
</dbReference>
<evidence type="ECO:0000256" key="5">
    <source>
        <dbReference type="ARBA" id="ARBA00022673"/>
    </source>
</evidence>
<dbReference type="GO" id="GO:0043025">
    <property type="term" value="C:neuronal cell body"/>
    <property type="evidence" value="ECO:0007669"/>
    <property type="project" value="TreeGrafter"/>
</dbReference>
<keyword evidence="4" id="KW-0109">Calcium transport</keyword>
<evidence type="ECO:0000256" key="2">
    <source>
        <dbReference type="ARBA" id="ARBA00022448"/>
    </source>
</evidence>
<evidence type="ECO:0000256" key="13">
    <source>
        <dbReference type="ARBA" id="ARBA00023157"/>
    </source>
</evidence>
<evidence type="ECO:0000256" key="8">
    <source>
        <dbReference type="ARBA" id="ARBA00022837"/>
    </source>
</evidence>
<feature type="compositionally biased region" description="Gly residues" evidence="16">
    <location>
        <begin position="136"/>
        <end position="145"/>
    </location>
</feature>
<dbReference type="GeneTree" id="ENSGT00940000155275"/>
<keyword evidence="12 17" id="KW-0472">Membrane</keyword>
<keyword evidence="13" id="KW-1015">Disulfide bond</keyword>
<evidence type="ECO:0000256" key="9">
    <source>
        <dbReference type="ARBA" id="ARBA00022882"/>
    </source>
</evidence>
<feature type="transmembrane region" description="Helical" evidence="17">
    <location>
        <begin position="327"/>
        <end position="350"/>
    </location>
</feature>
<reference evidence="19" key="2">
    <citation type="submission" date="2025-09" db="UniProtKB">
        <authorList>
            <consortium name="Ensembl"/>
        </authorList>
    </citation>
    <scope>IDENTIFICATION</scope>
</reference>
<evidence type="ECO:0000256" key="4">
    <source>
        <dbReference type="ARBA" id="ARBA00022568"/>
    </source>
</evidence>
<protein>
    <recommendedName>
        <fullName evidence="18">Ion transport domain-containing protein</fullName>
    </recommendedName>
</protein>
<keyword evidence="7" id="KW-0677">Repeat</keyword>
<keyword evidence="5" id="KW-0107">Calcium channel</keyword>
<dbReference type="InterPro" id="IPR050599">
    <property type="entry name" value="VDCC_alpha-1_subunit"/>
</dbReference>
<keyword evidence="6 17" id="KW-0812">Transmembrane</keyword>
<dbReference type="Ensembl" id="ENSEBUT00000016626.1">
    <property type="protein sequence ID" value="ENSEBUP00000016050.1"/>
    <property type="gene ID" value="ENSEBUG00000010097.1"/>
</dbReference>